<dbReference type="Proteomes" id="UP000281343">
    <property type="component" value="Unassembled WGS sequence"/>
</dbReference>
<feature type="signal peptide" evidence="1">
    <location>
        <begin position="1"/>
        <end position="24"/>
    </location>
</feature>
<accession>A0A3L9YER1</accession>
<name>A0A3L9YER1_9RHOB</name>
<sequence>MPRRHSRLLLPFFLGLATAWPALADEITFTGQLGHDVSLPGLSERLATIPISAASMAVAVTGTPEPMVSMHRLSQTAIVEGIHGERFPGLRDIPSDIVGEGFMPNAEALLTVDPDLVLQWGTREPDIVQPLDAPGFTVATDAIPPQPSYRLEFEGTSFREYYCGVTLRMTNESDETLTEINGFVASMKDGEQVGRSRGMSFLNLAPRESGSALFEAPHAPCDEATEYVFIVGACRFGPGFSPQDECAARIVGVAPVAETAGTP</sequence>
<proteinExistence type="predicted"/>
<evidence type="ECO:0000256" key="1">
    <source>
        <dbReference type="SAM" id="SignalP"/>
    </source>
</evidence>
<dbReference type="OrthoDB" id="7847414at2"/>
<protein>
    <submittedName>
        <fullName evidence="2">Uncharacterized protein</fullName>
    </submittedName>
</protein>
<feature type="chain" id="PRO_5018247254" evidence="1">
    <location>
        <begin position="25"/>
        <end position="263"/>
    </location>
</feature>
<organism evidence="2 3">
    <name type="scientific">Rhodophyticola porphyridii</name>
    <dbReference type="NCBI Taxonomy" id="1852017"/>
    <lineage>
        <taxon>Bacteria</taxon>
        <taxon>Pseudomonadati</taxon>
        <taxon>Pseudomonadota</taxon>
        <taxon>Alphaproteobacteria</taxon>
        <taxon>Rhodobacterales</taxon>
        <taxon>Roseobacteraceae</taxon>
        <taxon>Rhodophyticola</taxon>
    </lineage>
</organism>
<keyword evidence="3" id="KW-1185">Reference proteome</keyword>
<dbReference type="AlphaFoldDB" id="A0A3L9YER1"/>
<dbReference type="RefSeq" id="WP_121898699.1">
    <property type="nucleotide sequence ID" value="NZ_RCNT01000007.1"/>
</dbReference>
<evidence type="ECO:0000313" key="2">
    <source>
        <dbReference type="EMBL" id="RMA41440.1"/>
    </source>
</evidence>
<keyword evidence="1" id="KW-0732">Signal</keyword>
<evidence type="ECO:0000313" key="3">
    <source>
        <dbReference type="Proteomes" id="UP000281343"/>
    </source>
</evidence>
<comment type="caution">
    <text evidence="2">The sequence shown here is derived from an EMBL/GenBank/DDBJ whole genome shotgun (WGS) entry which is preliminary data.</text>
</comment>
<dbReference type="Gene3D" id="3.40.50.1980">
    <property type="entry name" value="Nitrogenase molybdenum iron protein domain"/>
    <property type="match status" value="1"/>
</dbReference>
<dbReference type="SUPFAM" id="SSF53807">
    <property type="entry name" value="Helical backbone' metal receptor"/>
    <property type="match status" value="1"/>
</dbReference>
<dbReference type="EMBL" id="RCNT01000007">
    <property type="protein sequence ID" value="RMA41440.1"/>
    <property type="molecule type" value="Genomic_DNA"/>
</dbReference>
<reference evidence="2 3" key="1">
    <citation type="submission" date="2018-10" db="EMBL/GenBank/DDBJ databases">
        <authorList>
            <person name="Jung H.S."/>
            <person name="Jeon C.O."/>
        </authorList>
    </citation>
    <scope>NUCLEOTIDE SEQUENCE [LARGE SCALE GENOMIC DNA]</scope>
    <source>
        <strain evidence="2 3">MA-7-27</strain>
    </source>
</reference>
<gene>
    <name evidence="2" type="ORF">D9R08_14070</name>
</gene>